<name>A0A918SHT5_9FLAO</name>
<protein>
    <submittedName>
        <fullName evidence="1">Uncharacterized protein</fullName>
    </submittedName>
</protein>
<dbReference type="EMBL" id="BMXB01000012">
    <property type="protein sequence ID" value="GHA43530.1"/>
    <property type="molecule type" value="Genomic_DNA"/>
</dbReference>
<organism evidence="1 2">
    <name type="scientific">Salinimicrobium marinum</name>
    <dbReference type="NCBI Taxonomy" id="680283"/>
    <lineage>
        <taxon>Bacteria</taxon>
        <taxon>Pseudomonadati</taxon>
        <taxon>Bacteroidota</taxon>
        <taxon>Flavobacteriia</taxon>
        <taxon>Flavobacteriales</taxon>
        <taxon>Flavobacteriaceae</taxon>
        <taxon>Salinimicrobium</taxon>
    </lineage>
</organism>
<comment type="caution">
    <text evidence="1">The sequence shown here is derived from an EMBL/GenBank/DDBJ whole genome shotgun (WGS) entry which is preliminary data.</text>
</comment>
<sequence length="105" mass="12589">MKHLQTLTEREFNTNETLQLLKASGPVFWSWGVSEIINYNNEGLLLRVKGHHHSGWVFIILQWNDTYRVHYLNQRYNVKDSASEIYFDMLVNEIDTRVEKIEDYK</sequence>
<gene>
    <name evidence="1" type="ORF">GCM10007103_25850</name>
</gene>
<keyword evidence="2" id="KW-1185">Reference proteome</keyword>
<dbReference type="RefSeq" id="WP_189605192.1">
    <property type="nucleotide sequence ID" value="NZ_BMXB01000012.1"/>
</dbReference>
<evidence type="ECO:0000313" key="1">
    <source>
        <dbReference type="EMBL" id="GHA43530.1"/>
    </source>
</evidence>
<dbReference type="Proteomes" id="UP000610456">
    <property type="component" value="Unassembled WGS sequence"/>
</dbReference>
<proteinExistence type="predicted"/>
<accession>A0A918SHT5</accession>
<reference evidence="1" key="2">
    <citation type="submission" date="2020-09" db="EMBL/GenBank/DDBJ databases">
        <authorList>
            <person name="Sun Q."/>
            <person name="Kim S."/>
        </authorList>
    </citation>
    <scope>NUCLEOTIDE SEQUENCE</scope>
    <source>
        <strain evidence="1">KCTC 12719</strain>
    </source>
</reference>
<dbReference type="AlphaFoldDB" id="A0A918SHT5"/>
<reference evidence="1" key="1">
    <citation type="journal article" date="2014" name="Int. J. Syst. Evol. Microbiol.">
        <title>Complete genome sequence of Corynebacterium casei LMG S-19264T (=DSM 44701T), isolated from a smear-ripened cheese.</title>
        <authorList>
            <consortium name="US DOE Joint Genome Institute (JGI-PGF)"/>
            <person name="Walter F."/>
            <person name="Albersmeier A."/>
            <person name="Kalinowski J."/>
            <person name="Ruckert C."/>
        </authorList>
    </citation>
    <scope>NUCLEOTIDE SEQUENCE</scope>
    <source>
        <strain evidence="1">KCTC 12719</strain>
    </source>
</reference>
<evidence type="ECO:0000313" key="2">
    <source>
        <dbReference type="Proteomes" id="UP000610456"/>
    </source>
</evidence>